<organism evidence="2 3">
    <name type="scientific">Xylocopa violacea</name>
    <name type="common">Violet carpenter bee</name>
    <name type="synonym">Apis violacea</name>
    <dbReference type="NCBI Taxonomy" id="135666"/>
    <lineage>
        <taxon>Eukaryota</taxon>
        <taxon>Metazoa</taxon>
        <taxon>Ecdysozoa</taxon>
        <taxon>Arthropoda</taxon>
        <taxon>Hexapoda</taxon>
        <taxon>Insecta</taxon>
        <taxon>Pterygota</taxon>
        <taxon>Neoptera</taxon>
        <taxon>Endopterygota</taxon>
        <taxon>Hymenoptera</taxon>
        <taxon>Apocrita</taxon>
        <taxon>Aculeata</taxon>
        <taxon>Apoidea</taxon>
        <taxon>Anthophila</taxon>
        <taxon>Apidae</taxon>
        <taxon>Xylocopa</taxon>
        <taxon>Xylocopa</taxon>
    </lineage>
</organism>
<feature type="compositionally biased region" description="Polar residues" evidence="1">
    <location>
        <begin position="23"/>
        <end position="38"/>
    </location>
</feature>
<protein>
    <submittedName>
        <fullName evidence="2">Uncharacterized protein</fullName>
    </submittedName>
</protein>
<feature type="compositionally biased region" description="Basic and acidic residues" evidence="1">
    <location>
        <begin position="1"/>
        <end position="14"/>
    </location>
</feature>
<proteinExistence type="predicted"/>
<evidence type="ECO:0000313" key="2">
    <source>
        <dbReference type="EMBL" id="CAL7944162.1"/>
    </source>
</evidence>
<sequence length="319" mass="35555">MEEPSDKRVEKVESTDENEFASEKNTIGTDVSEQTSGQAEEKKNCEDETLTSSNARTKVKRKLRSSRRRLNAMVSNTSLHFSDTDSEGELTTINSPARSFSYADNEREKPMICVTSGDVEAGGSTYLSPDDKGPSQRNFVENLTDVDEIYPSESENEQKENQNGLKVVDDTCQGETDLEDFEAEDEVQTMICVTPRSDIFCEYSGETITTKEGDGPFSVEVRNKMCREEVPTSKICNGTPDIVVMSDTDEEDVDISDEENIQEPCCSRKDLPEDLDLLVASQVVMKNINKIESTLLVKDTSDDAISDCHTDIEEVDPNE</sequence>
<keyword evidence="3" id="KW-1185">Reference proteome</keyword>
<evidence type="ECO:0000256" key="1">
    <source>
        <dbReference type="SAM" id="MobiDB-lite"/>
    </source>
</evidence>
<feature type="compositionally biased region" description="Basic residues" evidence="1">
    <location>
        <begin position="57"/>
        <end position="69"/>
    </location>
</feature>
<reference evidence="2 3" key="1">
    <citation type="submission" date="2024-08" db="EMBL/GenBank/DDBJ databases">
        <authorList>
            <person name="Will J Nash"/>
            <person name="Angela Man"/>
            <person name="Seanna McTaggart"/>
            <person name="Kendall Baker"/>
            <person name="Tom Barker"/>
            <person name="Leah Catchpole"/>
            <person name="Alex Durrant"/>
            <person name="Karim Gharbi"/>
            <person name="Naomi Irish"/>
            <person name="Gemy Kaithakottil"/>
            <person name="Debby Ku"/>
            <person name="Aaliyah Providence"/>
            <person name="Felix Shaw"/>
            <person name="David Swarbreck"/>
            <person name="Chris Watkins"/>
            <person name="Ann M. McCartney"/>
            <person name="Giulio Formenti"/>
            <person name="Alice Mouton"/>
            <person name="Noel Vella"/>
            <person name="Bjorn M von Reumont"/>
            <person name="Adriana Vella"/>
            <person name="Wilfried Haerty"/>
        </authorList>
    </citation>
    <scope>NUCLEOTIDE SEQUENCE [LARGE SCALE GENOMIC DNA]</scope>
</reference>
<feature type="region of interest" description="Disordered" evidence="1">
    <location>
        <begin position="1"/>
        <end position="69"/>
    </location>
</feature>
<dbReference type="EMBL" id="CAXAJV020001293">
    <property type="protein sequence ID" value="CAL7944162.1"/>
    <property type="molecule type" value="Genomic_DNA"/>
</dbReference>
<accession>A0ABP1NUY0</accession>
<evidence type="ECO:0000313" key="3">
    <source>
        <dbReference type="Proteomes" id="UP001642520"/>
    </source>
</evidence>
<name>A0ABP1NUY0_XYLVO</name>
<gene>
    <name evidence="2" type="ORF">XYLVIOL_LOCUS6496</name>
</gene>
<dbReference type="Proteomes" id="UP001642520">
    <property type="component" value="Unassembled WGS sequence"/>
</dbReference>
<comment type="caution">
    <text evidence="2">The sequence shown here is derived from an EMBL/GenBank/DDBJ whole genome shotgun (WGS) entry which is preliminary data.</text>
</comment>